<sequence length="429" mass="46990">MFVDEVVIEVKGGDGGDGMSSFRREKYVATGGPSGGDGGNGGNVVFTVDEGLNTLLHFRERKFYEASSGERGGSKNMHGKDAEDMIIKVPPGTTVTDVNTGKVIADLIHEHQEVVIAHGGRGGRGNARFKTSTRQAPKFSENGEPGEERKVKLELKVLADVGLVGYPSVGKSTIISKVSAAKPKIAAYHFTTLKPNLGVVKVGDYSSFVMADIPGLIEGAHTGVGLGDDFLRHIERTKVIIHVLDISGIEGRDPLEDFRRINQELEKFNEKLMERSQIVAANKMDLPDSEENFLKVKEVLEAEGYEVYPISAATGKGLKELIKRADILVKEAPDFFNEEVAEEEEVIIRGPQPGEVEDAFEIVEEDGVYRVVGKEIKRKTAMADFTTDEGLYYFLKTLRTMGVDDALKEAGAKEGDTIEIEGWEFEYSE</sequence>
<dbReference type="GO" id="GO:0000287">
    <property type="term" value="F:magnesium ion binding"/>
    <property type="evidence" value="ECO:0007669"/>
    <property type="project" value="InterPro"/>
</dbReference>
<reference evidence="15" key="1">
    <citation type="submission" date="2016-07" db="EMBL/GenBank/DDBJ databases">
        <authorList>
            <person name="Florea S."/>
            <person name="Webb J.S."/>
            <person name="Jaromczyk J."/>
            <person name="Schardl C.L."/>
        </authorList>
    </citation>
    <scope>NUCLEOTIDE SEQUENCE [LARGE SCALE GENOMIC DNA]</scope>
    <source>
        <strain evidence="15">Z6</strain>
    </source>
</reference>
<dbReference type="GO" id="GO:0005525">
    <property type="term" value="F:GTP binding"/>
    <property type="evidence" value="ECO:0007669"/>
    <property type="project" value="UniProtKB-UniRule"/>
</dbReference>
<keyword evidence="7 9" id="KW-0460">Magnesium</keyword>
<comment type="cofactor">
    <cofactor evidence="1 9">
        <name>Mg(2+)</name>
        <dbReference type="ChEBI" id="CHEBI:18420"/>
    </cofactor>
</comment>
<dbReference type="InterPro" id="IPR006073">
    <property type="entry name" value="GTP-bd"/>
</dbReference>
<comment type="subunit">
    <text evidence="9">Monomer.</text>
</comment>
<feature type="domain" description="OCT" evidence="12">
    <location>
        <begin position="352"/>
        <end position="429"/>
    </location>
</feature>
<comment type="similarity">
    <text evidence="2 9">Belongs to the TRAFAC class OBG-HflX-like GTPase superfamily. OBG GTPase family.</text>
</comment>
<evidence type="ECO:0000256" key="3">
    <source>
        <dbReference type="ARBA" id="ARBA00022490"/>
    </source>
</evidence>
<dbReference type="InterPro" id="IPR036346">
    <property type="entry name" value="GTP-bd_prot_GTP1/OBG_C_sf"/>
</dbReference>
<dbReference type="EMBL" id="LWDV01000010">
    <property type="protein sequence ID" value="OCL25258.1"/>
    <property type="molecule type" value="Genomic_DNA"/>
</dbReference>
<dbReference type="AlphaFoldDB" id="A0A1C0A539"/>
<dbReference type="NCBIfam" id="NF008954">
    <property type="entry name" value="PRK12296.1"/>
    <property type="match status" value="1"/>
</dbReference>
<dbReference type="PANTHER" id="PTHR11702">
    <property type="entry name" value="DEVELOPMENTALLY REGULATED GTP-BINDING PROTEIN-RELATED"/>
    <property type="match status" value="1"/>
</dbReference>
<feature type="binding site" evidence="9">
    <location>
        <begin position="311"/>
        <end position="313"/>
    </location>
    <ligand>
        <name>GTP</name>
        <dbReference type="ChEBI" id="CHEBI:37565"/>
    </ligand>
</feature>
<reference evidence="14 15" key="2">
    <citation type="submission" date="2016-08" db="EMBL/GenBank/DDBJ databases">
        <title>Orenia metallireducens sp. nov. strain Z6, a Novel Metal-reducing Firmicute from the Deep Subsurface.</title>
        <authorList>
            <person name="Maxim B.I."/>
            <person name="Kenneth K."/>
            <person name="Flynn T.M."/>
            <person name="Oloughlin E.J."/>
            <person name="Locke R.A."/>
            <person name="Weber J.R."/>
            <person name="Egan S.M."/>
            <person name="Mackie R.I."/>
            <person name="Cann I.K."/>
        </authorList>
    </citation>
    <scope>NUCLEOTIDE SEQUENCE [LARGE SCALE GENOMIC DNA]</scope>
    <source>
        <strain evidence="14 15">Z6</strain>
    </source>
</reference>
<evidence type="ECO:0000256" key="4">
    <source>
        <dbReference type="ARBA" id="ARBA00022723"/>
    </source>
</evidence>
<name>A0A1C0A539_9FIRM</name>
<dbReference type="Gene3D" id="3.40.50.300">
    <property type="entry name" value="P-loop containing nucleotide triphosphate hydrolases"/>
    <property type="match status" value="1"/>
</dbReference>
<dbReference type="EC" id="3.6.5.-" evidence="9"/>
<evidence type="ECO:0000313" key="15">
    <source>
        <dbReference type="Proteomes" id="UP000093514"/>
    </source>
</evidence>
<evidence type="ECO:0000259" key="13">
    <source>
        <dbReference type="PROSITE" id="PS51883"/>
    </source>
</evidence>
<dbReference type="PROSITE" id="PS00905">
    <property type="entry name" value="GTP1_OBG"/>
    <property type="match status" value="1"/>
</dbReference>
<feature type="binding site" evidence="9">
    <location>
        <begin position="212"/>
        <end position="215"/>
    </location>
    <ligand>
        <name>GTP</name>
        <dbReference type="ChEBI" id="CHEBI:37565"/>
    </ligand>
</feature>
<evidence type="ECO:0000256" key="1">
    <source>
        <dbReference type="ARBA" id="ARBA00001946"/>
    </source>
</evidence>
<organism evidence="14 15">
    <name type="scientific">Orenia metallireducens</name>
    <dbReference type="NCBI Taxonomy" id="1413210"/>
    <lineage>
        <taxon>Bacteria</taxon>
        <taxon>Bacillati</taxon>
        <taxon>Bacillota</taxon>
        <taxon>Clostridia</taxon>
        <taxon>Halanaerobiales</taxon>
        <taxon>Halobacteroidaceae</taxon>
        <taxon>Orenia</taxon>
    </lineage>
</organism>
<dbReference type="PROSITE" id="PS51883">
    <property type="entry name" value="OBG"/>
    <property type="match status" value="1"/>
</dbReference>
<evidence type="ECO:0000259" key="12">
    <source>
        <dbReference type="PROSITE" id="PS51881"/>
    </source>
</evidence>
<dbReference type="Gene3D" id="2.70.210.12">
    <property type="entry name" value="GTP1/OBG domain"/>
    <property type="match status" value="1"/>
</dbReference>
<evidence type="ECO:0000259" key="11">
    <source>
        <dbReference type="PROSITE" id="PS51710"/>
    </source>
</evidence>
<dbReference type="Pfam" id="PF01926">
    <property type="entry name" value="MMR_HSR1"/>
    <property type="match status" value="1"/>
</dbReference>
<protein>
    <recommendedName>
        <fullName evidence="9">GTPase Obg</fullName>
        <ecNumber evidence="9">3.6.5.-</ecNumber>
    </recommendedName>
    <alternativeName>
        <fullName evidence="9">GTP-binding protein Obg</fullName>
    </alternativeName>
</protein>
<evidence type="ECO:0000256" key="9">
    <source>
        <dbReference type="HAMAP-Rule" id="MF_01454"/>
    </source>
</evidence>
<dbReference type="NCBIfam" id="TIGR02729">
    <property type="entry name" value="Obg_CgtA"/>
    <property type="match status" value="1"/>
</dbReference>
<feature type="binding site" evidence="9">
    <location>
        <begin position="190"/>
        <end position="194"/>
    </location>
    <ligand>
        <name>GTP</name>
        <dbReference type="ChEBI" id="CHEBI:37565"/>
    </ligand>
</feature>
<dbReference type="SUPFAM" id="SSF52540">
    <property type="entry name" value="P-loop containing nucleoside triphosphate hydrolases"/>
    <property type="match status" value="1"/>
</dbReference>
<proteinExistence type="inferred from homology"/>
<dbReference type="InterPro" id="IPR031167">
    <property type="entry name" value="G_OBG"/>
</dbReference>
<dbReference type="PIRSF" id="PIRSF002401">
    <property type="entry name" value="GTP_bd_Obg/CgtA"/>
    <property type="match status" value="1"/>
</dbReference>
<dbReference type="Proteomes" id="UP000093514">
    <property type="component" value="Unassembled WGS sequence"/>
</dbReference>
<dbReference type="InterPro" id="IPR015349">
    <property type="entry name" value="OCT_dom"/>
</dbReference>
<dbReference type="NCBIfam" id="NF008956">
    <property type="entry name" value="PRK12299.1"/>
    <property type="match status" value="1"/>
</dbReference>
<dbReference type="InterPro" id="IPR014100">
    <property type="entry name" value="GTP-bd_Obg/CgtA"/>
</dbReference>
<evidence type="ECO:0000313" key="14">
    <source>
        <dbReference type="EMBL" id="OCL25258.1"/>
    </source>
</evidence>
<gene>
    <name evidence="9" type="primary">obg</name>
    <name evidence="14" type="ORF">U472_12930</name>
</gene>
<accession>A0A1C0A539</accession>
<keyword evidence="4 9" id="KW-0479">Metal-binding</keyword>
<dbReference type="GO" id="GO:0003924">
    <property type="term" value="F:GTPase activity"/>
    <property type="evidence" value="ECO:0007669"/>
    <property type="project" value="UniProtKB-UniRule"/>
</dbReference>
<evidence type="ECO:0000256" key="8">
    <source>
        <dbReference type="ARBA" id="ARBA00023134"/>
    </source>
</evidence>
<dbReference type="SUPFAM" id="SSF102741">
    <property type="entry name" value="Obg GTP-binding protein C-terminal domain"/>
    <property type="match status" value="1"/>
</dbReference>
<comment type="caution">
    <text evidence="14">The sequence shown here is derived from an EMBL/GenBank/DDBJ whole genome shotgun (WGS) entry which is preliminary data.</text>
</comment>
<dbReference type="InterPro" id="IPR045086">
    <property type="entry name" value="OBG_GTPase"/>
</dbReference>
<dbReference type="PROSITE" id="PS51881">
    <property type="entry name" value="OCT"/>
    <property type="match status" value="1"/>
</dbReference>
<evidence type="ECO:0000256" key="10">
    <source>
        <dbReference type="SAM" id="MobiDB-lite"/>
    </source>
</evidence>
<dbReference type="Pfam" id="PF01018">
    <property type="entry name" value="GTP1_OBG"/>
    <property type="match status" value="1"/>
</dbReference>
<dbReference type="GO" id="GO:0042254">
    <property type="term" value="P:ribosome biogenesis"/>
    <property type="evidence" value="ECO:0007669"/>
    <property type="project" value="UniProtKB-UniRule"/>
</dbReference>
<dbReference type="InterPro" id="IPR006074">
    <property type="entry name" value="GTP1-OBG_CS"/>
</dbReference>
<dbReference type="CDD" id="cd01898">
    <property type="entry name" value="Obg"/>
    <property type="match status" value="1"/>
</dbReference>
<keyword evidence="6 9" id="KW-0378">Hydrolase</keyword>
<feature type="binding site" evidence="9">
    <location>
        <position position="172"/>
    </location>
    <ligand>
        <name>Mg(2+)</name>
        <dbReference type="ChEBI" id="CHEBI:18420"/>
    </ligand>
</feature>
<dbReference type="HAMAP" id="MF_01454">
    <property type="entry name" value="GTPase_Obg"/>
    <property type="match status" value="1"/>
</dbReference>
<dbReference type="OrthoDB" id="9807318at2"/>
<feature type="domain" description="OBG-type G" evidence="11">
    <location>
        <begin position="159"/>
        <end position="330"/>
    </location>
</feature>
<keyword evidence="5 9" id="KW-0547">Nucleotide-binding</keyword>
<dbReference type="PROSITE" id="PS51710">
    <property type="entry name" value="G_OBG"/>
    <property type="match status" value="1"/>
</dbReference>
<dbReference type="InterPro" id="IPR036726">
    <property type="entry name" value="GTP1_OBG_dom_sf"/>
</dbReference>
<keyword evidence="15" id="KW-1185">Reference proteome</keyword>
<dbReference type="Gene3D" id="3.30.300.350">
    <property type="entry name" value="GTP-binding protein OBG, C-terminal domain"/>
    <property type="match status" value="1"/>
</dbReference>
<dbReference type="GO" id="GO:0005737">
    <property type="term" value="C:cytoplasm"/>
    <property type="evidence" value="ECO:0007669"/>
    <property type="project" value="UniProtKB-SubCell"/>
</dbReference>
<feature type="region of interest" description="Disordered" evidence="10">
    <location>
        <begin position="119"/>
        <end position="145"/>
    </location>
</feature>
<dbReference type="FunFam" id="2.70.210.12:FF:000001">
    <property type="entry name" value="GTPase Obg"/>
    <property type="match status" value="1"/>
</dbReference>
<evidence type="ECO:0000256" key="5">
    <source>
        <dbReference type="ARBA" id="ARBA00022741"/>
    </source>
</evidence>
<keyword evidence="8 9" id="KW-0342">GTP-binding</keyword>
<evidence type="ECO:0000256" key="7">
    <source>
        <dbReference type="ARBA" id="ARBA00022842"/>
    </source>
</evidence>
<feature type="domain" description="Obg" evidence="13">
    <location>
        <begin position="1"/>
        <end position="158"/>
    </location>
</feature>
<feature type="binding site" evidence="9">
    <location>
        <begin position="165"/>
        <end position="172"/>
    </location>
    <ligand>
        <name>GTP</name>
        <dbReference type="ChEBI" id="CHEBI:37565"/>
    </ligand>
</feature>
<comment type="subcellular location">
    <subcellularLocation>
        <location evidence="9">Cytoplasm</location>
    </subcellularLocation>
</comment>
<dbReference type="PRINTS" id="PR00326">
    <property type="entry name" value="GTP1OBG"/>
</dbReference>
<evidence type="ECO:0000256" key="2">
    <source>
        <dbReference type="ARBA" id="ARBA00007699"/>
    </source>
</evidence>
<dbReference type="NCBIfam" id="NF008955">
    <property type="entry name" value="PRK12297.1"/>
    <property type="match status" value="1"/>
</dbReference>
<dbReference type="InterPro" id="IPR006169">
    <property type="entry name" value="GTP1_OBG_dom"/>
</dbReference>
<dbReference type="InterPro" id="IPR027417">
    <property type="entry name" value="P-loop_NTPase"/>
</dbReference>
<dbReference type="NCBIfam" id="TIGR03595">
    <property type="entry name" value="Obg_CgtA_exten"/>
    <property type="match status" value="1"/>
</dbReference>
<feature type="binding site" evidence="9">
    <location>
        <position position="192"/>
    </location>
    <ligand>
        <name>Mg(2+)</name>
        <dbReference type="ChEBI" id="CHEBI:18420"/>
    </ligand>
</feature>
<dbReference type="SUPFAM" id="SSF82051">
    <property type="entry name" value="Obg GTP-binding protein N-terminal domain"/>
    <property type="match status" value="1"/>
</dbReference>
<dbReference type="Pfam" id="PF09269">
    <property type="entry name" value="DUF1967"/>
    <property type="match status" value="1"/>
</dbReference>
<dbReference type="PANTHER" id="PTHR11702:SF31">
    <property type="entry name" value="MITOCHONDRIAL RIBOSOME-ASSOCIATED GTPASE 2"/>
    <property type="match status" value="1"/>
</dbReference>
<keyword evidence="3 9" id="KW-0963">Cytoplasm</keyword>
<dbReference type="RefSeq" id="WP_068719170.1">
    <property type="nucleotide sequence ID" value="NZ_LWDV01000010.1"/>
</dbReference>
<comment type="function">
    <text evidence="9">An essential GTPase which binds GTP, GDP and possibly (p)ppGpp with moderate affinity, with high nucleotide exchange rates and a fairly low GTP hydrolysis rate. Plays a role in control of the cell cycle, stress response, ribosome biogenesis and in those bacteria that undergo differentiation, in morphogenesis control.</text>
</comment>
<evidence type="ECO:0000256" key="6">
    <source>
        <dbReference type="ARBA" id="ARBA00022801"/>
    </source>
</evidence>
<feature type="binding site" evidence="9">
    <location>
        <begin position="282"/>
        <end position="285"/>
    </location>
    <ligand>
        <name>GTP</name>
        <dbReference type="ChEBI" id="CHEBI:37565"/>
    </ligand>
</feature>